<feature type="region of interest" description="Disordered" evidence="1">
    <location>
        <begin position="57"/>
        <end position="84"/>
    </location>
</feature>
<keyword evidence="3" id="KW-1185">Reference proteome</keyword>
<protein>
    <submittedName>
        <fullName evidence="2">Uncharacterized protein</fullName>
    </submittedName>
</protein>
<evidence type="ECO:0000313" key="3">
    <source>
        <dbReference type="Proteomes" id="UP001362999"/>
    </source>
</evidence>
<organism evidence="2 3">
    <name type="scientific">Favolaschia claudopus</name>
    <dbReference type="NCBI Taxonomy" id="2862362"/>
    <lineage>
        <taxon>Eukaryota</taxon>
        <taxon>Fungi</taxon>
        <taxon>Dikarya</taxon>
        <taxon>Basidiomycota</taxon>
        <taxon>Agaricomycotina</taxon>
        <taxon>Agaricomycetes</taxon>
        <taxon>Agaricomycetidae</taxon>
        <taxon>Agaricales</taxon>
        <taxon>Marasmiineae</taxon>
        <taxon>Mycenaceae</taxon>
        <taxon>Favolaschia</taxon>
    </lineage>
</organism>
<gene>
    <name evidence="2" type="ORF">R3P38DRAFT_2780314</name>
</gene>
<feature type="region of interest" description="Disordered" evidence="1">
    <location>
        <begin position="391"/>
        <end position="411"/>
    </location>
</feature>
<name>A0AAW0B9J4_9AGAR</name>
<evidence type="ECO:0000313" key="2">
    <source>
        <dbReference type="EMBL" id="KAK7022252.1"/>
    </source>
</evidence>
<dbReference type="AlphaFoldDB" id="A0AAW0B9J4"/>
<proteinExistence type="predicted"/>
<sequence length="411" mass="46024">MRGPRKNVFETESLNDGGLEMSSKGDLETWQCGKRHSAGLTGVLVLQPTRTIIPSRIGGHIPATSRASERQFRRGARNKGTGTKETMYRLGRLGRSVSNSSSKNLKLSILFVRIQATLPGRCRKHRELRLRNFDAVKIISRDGGRAIGGRYESYDARPSSGDKMKVATAHSVWGRRGSDRAFVKGMYERRQADALFHCPSIACSRSAIAKMCFFVPSALIKKPVHAGSNRRPKICRQNERKESVPAWSSGMSEVRHSVSMLSGEEDRDKLARCERVEIYVRVSNPLKIRLKIQDVYEKGQHARNPLPPRRDNDEWIRLLDRHFGGARARRGGRVFDAARERTVNIVQATASFPNVHSGRKRGTHQRVARHDPQPLAVLYASRAAFSSTLTEREASTAPLVPVPKENSTLVD</sequence>
<comment type="caution">
    <text evidence="2">The sequence shown here is derived from an EMBL/GenBank/DDBJ whole genome shotgun (WGS) entry which is preliminary data.</text>
</comment>
<feature type="region of interest" description="Disordered" evidence="1">
    <location>
        <begin position="1"/>
        <end position="22"/>
    </location>
</feature>
<evidence type="ECO:0000256" key="1">
    <source>
        <dbReference type="SAM" id="MobiDB-lite"/>
    </source>
</evidence>
<accession>A0AAW0B9J4</accession>
<dbReference type="Proteomes" id="UP001362999">
    <property type="component" value="Unassembled WGS sequence"/>
</dbReference>
<dbReference type="EMBL" id="JAWWNJ010000037">
    <property type="protein sequence ID" value="KAK7022252.1"/>
    <property type="molecule type" value="Genomic_DNA"/>
</dbReference>
<reference evidence="2 3" key="1">
    <citation type="journal article" date="2024" name="J Genomics">
        <title>Draft genome sequencing and assembly of Favolaschia claudopus CIRM-BRFM 2984 isolated from oak limbs.</title>
        <authorList>
            <person name="Navarro D."/>
            <person name="Drula E."/>
            <person name="Chaduli D."/>
            <person name="Cazenave R."/>
            <person name="Ahrendt S."/>
            <person name="Wang J."/>
            <person name="Lipzen A."/>
            <person name="Daum C."/>
            <person name="Barry K."/>
            <person name="Grigoriev I.V."/>
            <person name="Favel A."/>
            <person name="Rosso M.N."/>
            <person name="Martin F."/>
        </authorList>
    </citation>
    <scope>NUCLEOTIDE SEQUENCE [LARGE SCALE GENOMIC DNA]</scope>
    <source>
        <strain evidence="2 3">CIRM-BRFM 2984</strain>
    </source>
</reference>